<name>A0ABY0QVU7_9FLAO</name>
<proteinExistence type="inferred from homology"/>
<dbReference type="Gene3D" id="3.30.370.10">
    <property type="entry name" value="Barstar-like"/>
    <property type="match status" value="1"/>
</dbReference>
<accession>A0ABY0QVU7</accession>
<evidence type="ECO:0000313" key="3">
    <source>
        <dbReference type="EMBL" id="SDL99138.1"/>
    </source>
</evidence>
<gene>
    <name evidence="3" type="ORF">SAMN05216273_11041</name>
</gene>
<reference evidence="3 4" key="1">
    <citation type="submission" date="2016-10" db="EMBL/GenBank/DDBJ databases">
        <authorList>
            <person name="Varghese N."/>
            <person name="Submissions S."/>
        </authorList>
    </citation>
    <scope>NUCLEOTIDE SEQUENCE [LARGE SCALE GENOMIC DNA]</scope>
    <source>
        <strain evidence="3 4">CGMCC 1.10941</strain>
    </source>
</reference>
<dbReference type="Proteomes" id="UP000199242">
    <property type="component" value="Unassembled WGS sequence"/>
</dbReference>
<dbReference type="InterPro" id="IPR035905">
    <property type="entry name" value="Barstar-like_sf"/>
</dbReference>
<feature type="domain" description="Barstar (barnase inhibitor)" evidence="2">
    <location>
        <begin position="1"/>
        <end position="87"/>
    </location>
</feature>
<evidence type="ECO:0000256" key="1">
    <source>
        <dbReference type="ARBA" id="ARBA00006845"/>
    </source>
</evidence>
<keyword evidence="4" id="KW-1185">Reference proteome</keyword>
<evidence type="ECO:0000259" key="2">
    <source>
        <dbReference type="Pfam" id="PF01337"/>
    </source>
</evidence>
<evidence type="ECO:0000313" key="4">
    <source>
        <dbReference type="Proteomes" id="UP000199242"/>
    </source>
</evidence>
<dbReference type="RefSeq" id="WP_089744321.1">
    <property type="nucleotide sequence ID" value="NZ_FNHD01000010.1"/>
</dbReference>
<dbReference type="SUPFAM" id="SSF52038">
    <property type="entry name" value="Barstar-related"/>
    <property type="match status" value="1"/>
</dbReference>
<comment type="similarity">
    <text evidence="1">Belongs to the barstar family.</text>
</comment>
<organism evidence="3 4">
    <name type="scientific">Chryseobacterium taihuense</name>
    <dbReference type="NCBI Taxonomy" id="1141221"/>
    <lineage>
        <taxon>Bacteria</taxon>
        <taxon>Pseudomonadati</taxon>
        <taxon>Bacteroidota</taxon>
        <taxon>Flavobacteriia</taxon>
        <taxon>Flavobacteriales</taxon>
        <taxon>Weeksellaceae</taxon>
        <taxon>Chryseobacterium group</taxon>
        <taxon>Chryseobacterium</taxon>
    </lineage>
</organism>
<protein>
    <submittedName>
        <fullName evidence="3">Ribonuclease inhibitor</fullName>
    </submittedName>
</protein>
<dbReference type="EMBL" id="FNHD01000010">
    <property type="protein sequence ID" value="SDL99138.1"/>
    <property type="molecule type" value="Genomic_DNA"/>
</dbReference>
<dbReference type="Pfam" id="PF01337">
    <property type="entry name" value="Barstar"/>
    <property type="match status" value="1"/>
</dbReference>
<comment type="caution">
    <text evidence="3">The sequence shown here is derived from an EMBL/GenBank/DDBJ whole genome shotgun (WGS) entry which is preliminary data.</text>
</comment>
<sequence length="102" mass="12070">MNTVYIDFTEIGDHEDFYTQLKEKIKLPHHFGDNLDALADVITGELEMPLHLEFVNMSVDQLENFDDFLTTLEDLEEETDGFSFSYYLEQYEDEENDEDETE</sequence>
<dbReference type="InterPro" id="IPR000468">
    <property type="entry name" value="Barstar"/>
</dbReference>